<accession>A0A7J8SK63</accession>
<keyword evidence="1" id="KW-0472">Membrane</keyword>
<dbReference type="AlphaFoldDB" id="A0A7J8SK63"/>
<dbReference type="Proteomes" id="UP000593561">
    <property type="component" value="Unassembled WGS sequence"/>
</dbReference>
<protein>
    <submittedName>
        <fullName evidence="2">Uncharacterized protein</fullName>
    </submittedName>
</protein>
<proteinExistence type="predicted"/>
<dbReference type="EMBL" id="JABFAC010000010">
    <property type="protein sequence ID" value="MBA0626200.1"/>
    <property type="molecule type" value="Genomic_DNA"/>
</dbReference>
<organism evidence="2 3">
    <name type="scientific">Gossypium davidsonii</name>
    <name type="common">Davidson's cotton</name>
    <name type="synonym">Gossypium klotzschianum subsp. davidsonii</name>
    <dbReference type="NCBI Taxonomy" id="34287"/>
    <lineage>
        <taxon>Eukaryota</taxon>
        <taxon>Viridiplantae</taxon>
        <taxon>Streptophyta</taxon>
        <taxon>Embryophyta</taxon>
        <taxon>Tracheophyta</taxon>
        <taxon>Spermatophyta</taxon>
        <taxon>Magnoliopsida</taxon>
        <taxon>eudicotyledons</taxon>
        <taxon>Gunneridae</taxon>
        <taxon>Pentapetalae</taxon>
        <taxon>rosids</taxon>
        <taxon>malvids</taxon>
        <taxon>Malvales</taxon>
        <taxon>Malvaceae</taxon>
        <taxon>Malvoideae</taxon>
        <taxon>Gossypium</taxon>
    </lineage>
</organism>
<keyword evidence="3" id="KW-1185">Reference proteome</keyword>
<feature type="transmembrane region" description="Helical" evidence="1">
    <location>
        <begin position="52"/>
        <end position="73"/>
    </location>
</feature>
<comment type="caution">
    <text evidence="2">The sequence shown here is derived from an EMBL/GenBank/DDBJ whole genome shotgun (WGS) entry which is preliminary data.</text>
</comment>
<sequence length="76" mass="8890">MPTEERVRVNLSNVRNYYSHGSTVIFRNLIRFPIWKKRTLNGELHSCFRMRFCIGAVILVGSLCLEFGELLVMPRC</sequence>
<keyword evidence="1" id="KW-1133">Transmembrane helix</keyword>
<evidence type="ECO:0000313" key="2">
    <source>
        <dbReference type="EMBL" id="MBA0626200.1"/>
    </source>
</evidence>
<gene>
    <name evidence="2" type="ORF">Godav_003911</name>
</gene>
<evidence type="ECO:0000256" key="1">
    <source>
        <dbReference type="SAM" id="Phobius"/>
    </source>
</evidence>
<evidence type="ECO:0000313" key="3">
    <source>
        <dbReference type="Proteomes" id="UP000593561"/>
    </source>
</evidence>
<name>A0A7J8SK63_GOSDV</name>
<keyword evidence="1" id="KW-0812">Transmembrane</keyword>
<reference evidence="2 3" key="1">
    <citation type="journal article" date="2019" name="Genome Biol. Evol.">
        <title>Insights into the evolution of the New World diploid cottons (Gossypium, subgenus Houzingenia) based on genome sequencing.</title>
        <authorList>
            <person name="Grover C.E."/>
            <person name="Arick M.A. 2nd"/>
            <person name="Thrash A."/>
            <person name="Conover J.L."/>
            <person name="Sanders W.S."/>
            <person name="Peterson D.G."/>
            <person name="Frelichowski J.E."/>
            <person name="Scheffler J.A."/>
            <person name="Scheffler B.E."/>
            <person name="Wendel J.F."/>
        </authorList>
    </citation>
    <scope>NUCLEOTIDE SEQUENCE [LARGE SCALE GENOMIC DNA]</scope>
    <source>
        <strain evidence="2">27</strain>
        <tissue evidence="2">Leaf</tissue>
    </source>
</reference>